<dbReference type="InterPro" id="IPR048493">
    <property type="entry name" value="DUF1980_N"/>
</dbReference>
<evidence type="ECO:0000313" key="5">
    <source>
        <dbReference type="Proteomes" id="UP000644875"/>
    </source>
</evidence>
<keyword evidence="1" id="KW-0812">Transmembrane</keyword>
<gene>
    <name evidence="4" type="ORF">JHK64_00930</name>
</gene>
<name>A0A934P904_9STRE</name>
<dbReference type="Pfam" id="PF21537">
    <property type="entry name" value="DUF1980_C"/>
    <property type="match status" value="1"/>
</dbReference>
<keyword evidence="1" id="KW-0472">Membrane</keyword>
<reference evidence="4 5" key="1">
    <citation type="journal article" date="2021" name="Int. J. Syst. Evol. Microbiol.">
        <title>Streptococcus vicugnae sp. nov., isolated from faeces of alpacas (Vicugna pacos) and cattle (Bos taurus), Streptococcus zalophi sp. nov., and Streptococcus pacificus sp. nov., isolated from respiratory tract of California sea lions (Zalophus californianus).</title>
        <authorList>
            <person name="Volokhov D.V."/>
            <person name="Zagorodnyaya T.A."/>
            <person name="Shen Z."/>
            <person name="Blom J."/>
            <person name="Furtak V.A."/>
            <person name="Eisenberg T."/>
            <person name="Fan P."/>
            <person name="Jeong K.C."/>
            <person name="Gao Y."/>
            <person name="Zhang S."/>
            <person name="Amselle M."/>
        </authorList>
    </citation>
    <scope>NUCLEOTIDE SEQUENCE [LARGE SCALE GENOMIC DNA]</scope>
    <source>
        <strain evidence="5">CSL7508-lung</strain>
    </source>
</reference>
<evidence type="ECO:0000256" key="1">
    <source>
        <dbReference type="SAM" id="Phobius"/>
    </source>
</evidence>
<dbReference type="NCBIfam" id="TIGR03943">
    <property type="entry name" value="TIGR03943 family putative permease subunit"/>
    <property type="match status" value="1"/>
</dbReference>
<dbReference type="InterPro" id="IPR052955">
    <property type="entry name" value="UPF0703_membrane_permease"/>
</dbReference>
<dbReference type="PANTHER" id="PTHR40047:SF1">
    <property type="entry name" value="UPF0703 PROTEIN YCGQ"/>
    <property type="match status" value="1"/>
</dbReference>
<evidence type="ECO:0000313" key="4">
    <source>
        <dbReference type="EMBL" id="MBJ8349193.1"/>
    </source>
</evidence>
<protein>
    <submittedName>
        <fullName evidence="4">TIGR03943 family protein</fullName>
    </submittedName>
</protein>
<feature type="transmembrane region" description="Helical" evidence="1">
    <location>
        <begin position="73"/>
        <end position="91"/>
    </location>
</feature>
<accession>A0A934P904</accession>
<sequence length="271" mass="30938">MFRFLVLVGYFELGMYLQLSGKLDQYINIHYSYLAYISMVLSLILAIVQLIIWMKKLEMPSHLTTKSAKWASIILLLFPIAVGLLVPTATLDSTTVSAKGYHFPLASGSSPTGESSDGTRVQYLKPDTSLYFTKASYNNEMKKALNKYKGSKPLKITSDNYMEVMELIYLFPDEFVGREINYLGFVYNDPKTENYQFLFRFGIIHCIADSGVYGLLTKGENIDLEDNNWVNVKGKLSLEYNQNLDQTLPVLTIENIQSIQEPDNPYVYRVF</sequence>
<dbReference type="PANTHER" id="PTHR40047">
    <property type="entry name" value="UPF0703 PROTEIN YCGQ"/>
    <property type="match status" value="1"/>
</dbReference>
<dbReference type="InterPro" id="IPR015402">
    <property type="entry name" value="DUF1980"/>
</dbReference>
<feature type="domain" description="DUF1980" evidence="2">
    <location>
        <begin position="2"/>
        <end position="102"/>
    </location>
</feature>
<keyword evidence="1" id="KW-1133">Transmembrane helix</keyword>
<evidence type="ECO:0000259" key="2">
    <source>
        <dbReference type="Pfam" id="PF09323"/>
    </source>
</evidence>
<dbReference type="Proteomes" id="UP000644875">
    <property type="component" value="Unassembled WGS sequence"/>
</dbReference>
<dbReference type="AlphaFoldDB" id="A0A934P904"/>
<dbReference type="EMBL" id="JAENBP010000001">
    <property type="protein sequence ID" value="MBJ8349193.1"/>
    <property type="molecule type" value="Genomic_DNA"/>
</dbReference>
<dbReference type="RefSeq" id="WP_199567122.1">
    <property type="nucleotide sequence ID" value="NZ_JAENBP010000001.1"/>
</dbReference>
<feature type="domain" description="DUF1980" evidence="3">
    <location>
        <begin position="131"/>
        <end position="269"/>
    </location>
</feature>
<dbReference type="InterPro" id="IPR048447">
    <property type="entry name" value="DUF1980_C"/>
</dbReference>
<dbReference type="Pfam" id="PF09323">
    <property type="entry name" value="DUF1980"/>
    <property type="match status" value="1"/>
</dbReference>
<evidence type="ECO:0000259" key="3">
    <source>
        <dbReference type="Pfam" id="PF21537"/>
    </source>
</evidence>
<keyword evidence="5" id="KW-1185">Reference proteome</keyword>
<comment type="caution">
    <text evidence="4">The sequence shown here is derived from an EMBL/GenBank/DDBJ whole genome shotgun (WGS) entry which is preliminary data.</text>
</comment>
<organism evidence="4 5">
    <name type="scientific">Streptococcus zalophi</name>
    <dbReference type="NCBI Taxonomy" id="640031"/>
    <lineage>
        <taxon>Bacteria</taxon>
        <taxon>Bacillati</taxon>
        <taxon>Bacillota</taxon>
        <taxon>Bacilli</taxon>
        <taxon>Lactobacillales</taxon>
        <taxon>Streptococcaceae</taxon>
        <taxon>Streptococcus</taxon>
    </lineage>
</organism>
<feature type="transmembrane region" description="Helical" evidence="1">
    <location>
        <begin position="33"/>
        <end position="53"/>
    </location>
</feature>
<proteinExistence type="predicted"/>